<comment type="caution">
    <text evidence="2">The sequence shown here is derived from an EMBL/GenBank/DDBJ whole genome shotgun (WGS) entry which is preliminary data.</text>
</comment>
<evidence type="ECO:0000256" key="1">
    <source>
        <dbReference type="SAM" id="Coils"/>
    </source>
</evidence>
<feature type="coiled-coil region" evidence="1">
    <location>
        <begin position="35"/>
        <end position="69"/>
    </location>
</feature>
<evidence type="ECO:0000313" key="2">
    <source>
        <dbReference type="EMBL" id="NGO70005.1"/>
    </source>
</evidence>
<dbReference type="AlphaFoldDB" id="A0A6G4WXP6"/>
<dbReference type="EMBL" id="JAAKZZ010000159">
    <property type="protein sequence ID" value="NGO70005.1"/>
    <property type="molecule type" value="Genomic_DNA"/>
</dbReference>
<keyword evidence="1" id="KW-0175">Coiled coil</keyword>
<protein>
    <submittedName>
        <fullName evidence="2">Uncharacterized protein</fullName>
    </submittedName>
</protein>
<keyword evidence="3" id="KW-1185">Reference proteome</keyword>
<dbReference type="RefSeq" id="WP_165299681.1">
    <property type="nucleotide sequence ID" value="NZ_JAAKZZ010000159.1"/>
</dbReference>
<proteinExistence type="predicted"/>
<dbReference type="Proteomes" id="UP000477722">
    <property type="component" value="Unassembled WGS sequence"/>
</dbReference>
<sequence>MTEESAQSVAVELERLRGTVTTGFAEVKGSLAVLVEQSNRNREDLQQLRADTEKDITDLRADVEAFKRTRWPLPSLAALTGLGALAVSLYQQLAR</sequence>
<reference evidence="2 3" key="1">
    <citation type="submission" date="2020-02" db="EMBL/GenBank/DDBJ databases">
        <title>Whole-genome analyses of novel actinobacteria.</title>
        <authorList>
            <person name="Sahin N."/>
            <person name="Tatar D."/>
        </authorList>
    </citation>
    <scope>NUCLEOTIDE SEQUENCE [LARGE SCALE GENOMIC DNA]</scope>
    <source>
        <strain evidence="2 3">SB3404</strain>
    </source>
</reference>
<organism evidence="2 3">
    <name type="scientific">Streptomyces boncukensis</name>
    <dbReference type="NCBI Taxonomy" id="2711219"/>
    <lineage>
        <taxon>Bacteria</taxon>
        <taxon>Bacillati</taxon>
        <taxon>Actinomycetota</taxon>
        <taxon>Actinomycetes</taxon>
        <taxon>Kitasatosporales</taxon>
        <taxon>Streptomycetaceae</taxon>
        <taxon>Streptomyces</taxon>
    </lineage>
</organism>
<gene>
    <name evidence="2" type="ORF">G5C65_16915</name>
</gene>
<accession>A0A6G4WXP6</accession>
<evidence type="ECO:0000313" key="3">
    <source>
        <dbReference type="Proteomes" id="UP000477722"/>
    </source>
</evidence>
<name>A0A6G4WXP6_9ACTN</name>